<feature type="compositionally biased region" description="Low complexity" evidence="1">
    <location>
        <begin position="121"/>
        <end position="159"/>
    </location>
</feature>
<evidence type="ECO:0000313" key="2">
    <source>
        <dbReference type="EMBL" id="AYV81793.1"/>
    </source>
</evidence>
<sequence length="222" mass="23498">MSKSKSKSESGQYVCFVWEGYLKRTTVRFFTATSGPDAEFEAQWAFYGKGIKGKYVRVDNCAEAFTKLKAELVKRDIPNNFGDLFELGPSDAGQILREVCGVQKAHKWGAPDESDKDDAGETTGAGTGTATTVTPAVAAGSETAGTTTPTVAKTAGKAKVTVKGKTTKKPAAKTTKTDPQEIENEEDDSDPVAETTTGTPAVEKPAPKPKASAKKPKPTKTT</sequence>
<accession>A0A3G5A7H5</accession>
<feature type="region of interest" description="Disordered" evidence="1">
    <location>
        <begin position="107"/>
        <end position="222"/>
    </location>
</feature>
<feature type="compositionally biased region" description="Basic residues" evidence="1">
    <location>
        <begin position="160"/>
        <end position="171"/>
    </location>
</feature>
<proteinExistence type="predicted"/>
<reference evidence="2" key="1">
    <citation type="submission" date="2018-10" db="EMBL/GenBank/DDBJ databases">
        <title>Hidden diversity of soil giant viruses.</title>
        <authorList>
            <person name="Schulz F."/>
            <person name="Alteio L."/>
            <person name="Goudeau D."/>
            <person name="Ryan E.M."/>
            <person name="Malmstrom R.R."/>
            <person name="Blanchard J."/>
            <person name="Woyke T."/>
        </authorList>
    </citation>
    <scope>NUCLEOTIDE SEQUENCE</scope>
    <source>
        <strain evidence="2">HAV1</strain>
    </source>
</reference>
<protein>
    <submittedName>
        <fullName evidence="2">Uncharacterized protein</fullName>
    </submittedName>
</protein>
<gene>
    <name evidence="2" type="ORF">Harvfovirus62_6</name>
</gene>
<organism evidence="2">
    <name type="scientific">Harvfovirus sp</name>
    <dbReference type="NCBI Taxonomy" id="2487768"/>
    <lineage>
        <taxon>Viruses</taxon>
        <taxon>Varidnaviria</taxon>
        <taxon>Bamfordvirae</taxon>
        <taxon>Nucleocytoviricota</taxon>
        <taxon>Megaviricetes</taxon>
        <taxon>Imitervirales</taxon>
        <taxon>Mimiviridae</taxon>
        <taxon>Klosneuvirinae</taxon>
    </lineage>
</organism>
<feature type="compositionally biased region" description="Acidic residues" evidence="1">
    <location>
        <begin position="180"/>
        <end position="191"/>
    </location>
</feature>
<dbReference type="EMBL" id="MK072304">
    <property type="protein sequence ID" value="AYV81793.1"/>
    <property type="molecule type" value="Genomic_DNA"/>
</dbReference>
<evidence type="ECO:0000256" key="1">
    <source>
        <dbReference type="SAM" id="MobiDB-lite"/>
    </source>
</evidence>
<name>A0A3G5A7H5_9VIRU</name>
<feature type="compositionally biased region" description="Basic residues" evidence="1">
    <location>
        <begin position="211"/>
        <end position="222"/>
    </location>
</feature>